<dbReference type="GeneID" id="108744931"/>
<organism evidence="7 8">
    <name type="scientific">Agrilus planipennis</name>
    <name type="common">Emerald ash borer</name>
    <name type="synonym">Agrilus marcopoli</name>
    <dbReference type="NCBI Taxonomy" id="224129"/>
    <lineage>
        <taxon>Eukaryota</taxon>
        <taxon>Metazoa</taxon>
        <taxon>Ecdysozoa</taxon>
        <taxon>Arthropoda</taxon>
        <taxon>Hexapoda</taxon>
        <taxon>Insecta</taxon>
        <taxon>Pterygota</taxon>
        <taxon>Neoptera</taxon>
        <taxon>Endopterygota</taxon>
        <taxon>Coleoptera</taxon>
        <taxon>Polyphaga</taxon>
        <taxon>Elateriformia</taxon>
        <taxon>Buprestoidea</taxon>
        <taxon>Buprestidae</taxon>
        <taxon>Agrilinae</taxon>
        <taxon>Agrilus</taxon>
    </lineage>
</organism>
<evidence type="ECO:0000256" key="2">
    <source>
        <dbReference type="ARBA" id="ARBA00022737"/>
    </source>
</evidence>
<feature type="compositionally biased region" description="Polar residues" evidence="5">
    <location>
        <begin position="64"/>
        <end position="86"/>
    </location>
</feature>
<feature type="repeat" description="RPEL" evidence="4">
    <location>
        <begin position="126"/>
        <end position="151"/>
    </location>
</feature>
<evidence type="ECO:0000256" key="4">
    <source>
        <dbReference type="PROSITE-ProRule" id="PRU00401"/>
    </source>
</evidence>
<keyword evidence="6" id="KW-0472">Membrane</keyword>
<evidence type="ECO:0000256" key="5">
    <source>
        <dbReference type="SAM" id="MobiDB-lite"/>
    </source>
</evidence>
<dbReference type="AlphaFoldDB" id="A0A1W4XVE5"/>
<dbReference type="Pfam" id="PF02755">
    <property type="entry name" value="RPEL"/>
    <property type="match status" value="1"/>
</dbReference>
<protein>
    <submittedName>
        <fullName evidence="8">Uncharacterized protein LOC108744931 isoform X2</fullName>
    </submittedName>
</protein>
<feature type="compositionally biased region" description="Basic and acidic residues" evidence="5">
    <location>
        <begin position="26"/>
        <end position="35"/>
    </location>
</feature>
<comment type="similarity">
    <text evidence="1">Belongs to the phosphatase and actin regulator family.</text>
</comment>
<keyword evidence="2" id="KW-0677">Repeat</keyword>
<keyword evidence="3" id="KW-0009">Actin-binding</keyword>
<keyword evidence="6" id="KW-0812">Transmembrane</keyword>
<dbReference type="InterPro" id="IPR004018">
    <property type="entry name" value="RPEL_repeat"/>
</dbReference>
<dbReference type="OrthoDB" id="5563016at2759"/>
<evidence type="ECO:0000313" key="8">
    <source>
        <dbReference type="RefSeq" id="XP_018336405.1"/>
    </source>
</evidence>
<dbReference type="PANTHER" id="PTHR12751:SF18">
    <property type="entry name" value="PHOSPHATASE AND ACTIN REGULATOR 1"/>
    <property type="match status" value="1"/>
</dbReference>
<evidence type="ECO:0000256" key="6">
    <source>
        <dbReference type="SAM" id="Phobius"/>
    </source>
</evidence>
<reference evidence="8" key="1">
    <citation type="submission" date="2025-08" db="UniProtKB">
        <authorList>
            <consortium name="RefSeq"/>
        </authorList>
    </citation>
    <scope>IDENTIFICATION</scope>
    <source>
        <tissue evidence="8">Entire body</tissue>
    </source>
</reference>
<feature type="region of interest" description="Disordered" evidence="5">
    <location>
        <begin position="20"/>
        <end position="99"/>
    </location>
</feature>
<dbReference type="SMART" id="SM00707">
    <property type="entry name" value="RPEL"/>
    <property type="match status" value="1"/>
</dbReference>
<accession>A0A1W4XVE5</accession>
<sequence>MAECGDKTVIMTVNTQKHSEYVQQNELKDSRINEKENEEECPDGDSENSEKINGNAGTCEDLNESPTHNENAKKQNGTAFRTNSLGSCPRTPPLERKSKFSALGKLFKPWKWKRKKKSDKLEAVSRTLERKISVRANRDELVQKGILLPDSPIAPISEPNKQFPSSPLPLAPAGTDSVPGGQTPQATPLGAPPAYPSSIPPLSSHNAIQHALLQQQLLQNPQFVQATNANAEKANNHQYQFTAVSGKSIFFFLSIFISFLSKDRKAFAFYRKIRFQFRTSKLSNKSLETVAVRDEMNNLSIHLKVSQFKYQFLIYIINSY</sequence>
<dbReference type="GO" id="GO:0003779">
    <property type="term" value="F:actin binding"/>
    <property type="evidence" value="ECO:0007669"/>
    <property type="project" value="UniProtKB-KW"/>
</dbReference>
<feature type="region of interest" description="Disordered" evidence="5">
    <location>
        <begin position="150"/>
        <end position="196"/>
    </location>
</feature>
<feature type="compositionally biased region" description="Acidic residues" evidence="5">
    <location>
        <begin position="36"/>
        <end position="47"/>
    </location>
</feature>
<dbReference type="PROSITE" id="PS51073">
    <property type="entry name" value="RPEL"/>
    <property type="match status" value="1"/>
</dbReference>
<keyword evidence="7" id="KW-1185">Reference proteome</keyword>
<proteinExistence type="inferred from homology"/>
<feature type="transmembrane region" description="Helical" evidence="6">
    <location>
        <begin position="239"/>
        <end position="261"/>
    </location>
</feature>
<gene>
    <name evidence="8" type="primary">LOC108744931</name>
</gene>
<evidence type="ECO:0000313" key="7">
    <source>
        <dbReference type="Proteomes" id="UP000192223"/>
    </source>
</evidence>
<dbReference type="GO" id="GO:0030036">
    <property type="term" value="P:actin cytoskeleton organization"/>
    <property type="evidence" value="ECO:0007669"/>
    <property type="project" value="TreeGrafter"/>
</dbReference>
<name>A0A1W4XVE5_AGRPL</name>
<dbReference type="PANTHER" id="PTHR12751">
    <property type="entry name" value="PHOSPHATASE AND ACTIN REGULATOR PHACTR"/>
    <property type="match status" value="1"/>
</dbReference>
<evidence type="ECO:0000256" key="1">
    <source>
        <dbReference type="ARBA" id="ARBA00009795"/>
    </source>
</evidence>
<keyword evidence="6" id="KW-1133">Transmembrane helix</keyword>
<evidence type="ECO:0000256" key="3">
    <source>
        <dbReference type="ARBA" id="ARBA00023203"/>
    </source>
</evidence>
<dbReference type="RefSeq" id="XP_018336405.1">
    <property type="nucleotide sequence ID" value="XM_018480903.1"/>
</dbReference>
<dbReference type="Proteomes" id="UP000192223">
    <property type="component" value="Unplaced"/>
</dbReference>